<evidence type="ECO:0000256" key="11">
    <source>
        <dbReference type="ARBA" id="ARBA00022833"/>
    </source>
</evidence>
<dbReference type="SUPFAM" id="SSF53335">
    <property type="entry name" value="S-adenosyl-L-methionine-dependent methyltransferases"/>
    <property type="match status" value="1"/>
</dbReference>
<comment type="subcellular location">
    <subcellularLocation>
        <location evidence="1">Nucleus</location>
        <location evidence="1">Nucleolus</location>
    </subcellularLocation>
</comment>
<evidence type="ECO:0000256" key="17">
    <source>
        <dbReference type="ARBA" id="ARBA00093671"/>
    </source>
</evidence>
<dbReference type="InterPro" id="IPR029063">
    <property type="entry name" value="SAM-dependent_MTases_sf"/>
</dbReference>
<name>A0A8C4U2N3_FALTI</name>
<evidence type="ECO:0000256" key="16">
    <source>
        <dbReference type="ARBA" id="ARBA00093642"/>
    </source>
</evidence>
<evidence type="ECO:0000313" key="21">
    <source>
        <dbReference type="Ensembl" id="ENSFTIP00000006342.1"/>
    </source>
</evidence>
<feature type="compositionally biased region" description="Basic and acidic residues" evidence="19">
    <location>
        <begin position="230"/>
        <end position="244"/>
    </location>
</feature>
<evidence type="ECO:0000256" key="14">
    <source>
        <dbReference type="ARBA" id="ARBA00023242"/>
    </source>
</evidence>
<keyword evidence="3" id="KW-0597">Phosphoprotein</keyword>
<feature type="compositionally biased region" description="Low complexity" evidence="19">
    <location>
        <begin position="156"/>
        <end position="176"/>
    </location>
</feature>
<evidence type="ECO:0000256" key="3">
    <source>
        <dbReference type="ARBA" id="ARBA00022553"/>
    </source>
</evidence>
<keyword evidence="8 18" id="KW-0819">tRNA processing</keyword>
<keyword evidence="11" id="KW-0862">Zinc</keyword>
<keyword evidence="13 18" id="KW-0694">RNA-binding</keyword>
<protein>
    <recommendedName>
        <fullName evidence="16">tRNA (guanine(27)-N(2))-dimethyltransferase</fullName>
    </recommendedName>
    <alternativeName>
        <fullName evidence="17">tRNA methyltransferase 1-like protein</fullName>
    </alternativeName>
</protein>
<keyword evidence="14" id="KW-0539">Nucleus</keyword>
<evidence type="ECO:0000256" key="2">
    <source>
        <dbReference type="ARBA" id="ARBA00022499"/>
    </source>
</evidence>
<evidence type="ECO:0000256" key="12">
    <source>
        <dbReference type="ARBA" id="ARBA00022843"/>
    </source>
</evidence>
<feature type="region of interest" description="Disordered" evidence="19">
    <location>
        <begin position="1"/>
        <end position="204"/>
    </location>
</feature>
<proteinExistence type="inferred from homology"/>
<accession>A0A8C4U2N3</accession>
<dbReference type="GO" id="GO:0005730">
    <property type="term" value="C:nucleolus"/>
    <property type="evidence" value="ECO:0007669"/>
    <property type="project" value="UniProtKB-SubCell"/>
</dbReference>
<evidence type="ECO:0000256" key="13">
    <source>
        <dbReference type="ARBA" id="ARBA00022884"/>
    </source>
</evidence>
<dbReference type="InterPro" id="IPR042296">
    <property type="entry name" value="tRNA_met_Trm1_C"/>
</dbReference>
<evidence type="ECO:0000256" key="5">
    <source>
        <dbReference type="ARBA" id="ARBA00022603"/>
    </source>
</evidence>
<dbReference type="PANTHER" id="PTHR10631:SF1">
    <property type="entry name" value="TRMT1-LIKE PROTEIN"/>
    <property type="match status" value="1"/>
</dbReference>
<feature type="compositionally biased region" description="Low complexity" evidence="19">
    <location>
        <begin position="119"/>
        <end position="137"/>
    </location>
</feature>
<dbReference type="Gene3D" id="3.30.56.70">
    <property type="entry name" value="N2,N2-dimethylguanosine tRNA methyltransferase, C-terminal domain"/>
    <property type="match status" value="1"/>
</dbReference>
<evidence type="ECO:0000256" key="18">
    <source>
        <dbReference type="PROSITE-ProRule" id="PRU00958"/>
    </source>
</evidence>
<evidence type="ECO:0000313" key="22">
    <source>
        <dbReference type="Proteomes" id="UP000694562"/>
    </source>
</evidence>
<keyword evidence="10" id="KW-0863">Zinc-finger</keyword>
<keyword evidence="22" id="KW-1185">Reference proteome</keyword>
<dbReference type="OMA" id="PNDYPTH"/>
<feature type="region of interest" description="Disordered" evidence="19">
    <location>
        <begin position="230"/>
        <end position="249"/>
    </location>
</feature>
<dbReference type="InterPro" id="IPR013087">
    <property type="entry name" value="Znf_C2H2_type"/>
</dbReference>
<keyword evidence="12" id="KW-0832">Ubl conjugation</keyword>
<dbReference type="GO" id="GO:0000049">
    <property type="term" value="F:tRNA binding"/>
    <property type="evidence" value="ECO:0007669"/>
    <property type="project" value="UniProtKB-UniRule"/>
</dbReference>
<evidence type="ECO:0000256" key="10">
    <source>
        <dbReference type="ARBA" id="ARBA00022771"/>
    </source>
</evidence>
<dbReference type="FunFam" id="3.40.50.150:FF:000098">
    <property type="entry name" value="Trmt1-like isoform 1"/>
    <property type="match status" value="1"/>
</dbReference>
<evidence type="ECO:0000259" key="20">
    <source>
        <dbReference type="PROSITE" id="PS00028"/>
    </source>
</evidence>
<evidence type="ECO:0000256" key="4">
    <source>
        <dbReference type="ARBA" id="ARBA00022555"/>
    </source>
</evidence>
<dbReference type="Pfam" id="PF02005">
    <property type="entry name" value="TRM"/>
    <property type="match status" value="2"/>
</dbReference>
<keyword evidence="5 18" id="KW-0489">Methyltransferase</keyword>
<dbReference type="AlphaFoldDB" id="A0A8C4U2N3"/>
<evidence type="ECO:0000256" key="9">
    <source>
        <dbReference type="ARBA" id="ARBA00022723"/>
    </source>
</evidence>
<dbReference type="GO" id="GO:0008270">
    <property type="term" value="F:zinc ion binding"/>
    <property type="evidence" value="ECO:0007669"/>
    <property type="project" value="UniProtKB-KW"/>
</dbReference>
<evidence type="ECO:0000256" key="6">
    <source>
        <dbReference type="ARBA" id="ARBA00022679"/>
    </source>
</evidence>
<comment type="similarity">
    <text evidence="18">Belongs to the class I-like SAM-binding methyltransferase superfamily. Trm1 family.</text>
</comment>
<comment type="catalytic activity">
    <reaction evidence="15">
        <text>guanosine(27) in tRNA(Tyr) + 2 S-adenosyl-L-methionine = N(2)-dimethylguanosine(27) in tRNA(Tyr) + 2 S-adenosyl-L-homocysteine + 2 H(+)</text>
        <dbReference type="Rhea" id="RHEA:83895"/>
        <dbReference type="Rhea" id="RHEA-COMP:20240"/>
        <dbReference type="Rhea" id="RHEA-COMP:20241"/>
        <dbReference type="ChEBI" id="CHEBI:15378"/>
        <dbReference type="ChEBI" id="CHEBI:57856"/>
        <dbReference type="ChEBI" id="CHEBI:59789"/>
        <dbReference type="ChEBI" id="CHEBI:74269"/>
        <dbReference type="ChEBI" id="CHEBI:74513"/>
    </reaction>
    <physiologicalReaction direction="left-to-right" evidence="15">
        <dbReference type="Rhea" id="RHEA:83896"/>
    </physiologicalReaction>
</comment>
<feature type="region of interest" description="Disordered" evidence="19">
    <location>
        <begin position="763"/>
        <end position="786"/>
    </location>
</feature>
<keyword evidence="2" id="KW-1017">Isopeptide bond</keyword>
<dbReference type="Ensembl" id="ENSFTIT00000006627.1">
    <property type="protein sequence ID" value="ENSFTIP00000006342.1"/>
    <property type="gene ID" value="ENSFTIG00000004357.1"/>
</dbReference>
<dbReference type="Gene3D" id="3.40.50.150">
    <property type="entry name" value="Vaccinia Virus protein VP39"/>
    <property type="match status" value="1"/>
</dbReference>
<dbReference type="PROSITE" id="PS51626">
    <property type="entry name" value="SAM_MT_TRM1"/>
    <property type="match status" value="1"/>
</dbReference>
<evidence type="ECO:0000256" key="7">
    <source>
        <dbReference type="ARBA" id="ARBA00022691"/>
    </source>
</evidence>
<dbReference type="Proteomes" id="UP000694562">
    <property type="component" value="Unplaced"/>
</dbReference>
<sequence length="910" mass="100472">MKNRASPRGPARPTAGRTARTHPPVEAKTKPRWRAAPCPAPRRVTPGGPGRHGPGGEASGGTRSVAPFPGRRRPCLPGGAARCRHPPPRGALGQAGPYSREASGRCRRRGPAPSRPTCRAASAGLRAASRSAAPSRATGVRRRRRGPSPHLPAPTAGLPLEAMAAEAAEASLAALSPERRELGREDDEEESAEGGGGGGDETAALNGAVASGKVKTNNLNVKVTELELKTEEKEMEEDSTKESDSNILDVSSDYPREKHISIQRHLADLEKLADLKEDERKPCPLCPEEKLKACYSYKLHRHLQNLHWKVSVEFEGYRMCICHLPCRPVKPNLIGDQAFSKMGAHYHCIICSATITRRTDMIGHINRHVNKGETESRFITAPAPRSSYRVLKESATDVQVLPNYSTPHKTDSYFNPKMKLNRQLIFCALAVLAEERKPIECLDAFGATGIMGLQWAKHLRSSVKVTINDCNENSVTMIQENCHLNKMKVKLNTKEEDNEEALGDGEENTDTIEVTKMDANVIMHLRSFDFIHLDPFGTSVNYLDSAFRNVRNLGIVSLTSTDISSLYAKARHVALRHYGCNIVRTEYYRELAARIVIAAVTRAAARCNKGIEVLLAVALEHFVLVVVRVLRGPSPADDSAKKIRYLIHCQWCEERIFQKEGNMVEENPYQQLPCDCHGSMPGKTAVVLGPLWSGALFNTGFIRRMLFEAVQYGLDEAQPLLKTLVCEAECTTLKHFSTHSPYDENKQEECGVYIKTPNASAESSLVHGKRKSDEVIRNAAKRQKSESSAEHPAFYYNIHRHSIKGMNMPKLNKFLNYLSEAGYRVSRTHFDPMGVRTNAPLAQFKTILMKYSTPTYTAGQADGPVHLTEGLQAAEQVQAVADIKAEDADFLEDVAATMFPNDYPTHCAAD</sequence>
<dbReference type="PANTHER" id="PTHR10631">
    <property type="entry name" value="N 2 ,N 2 -DIMETHYLGUANOSINE TRNA METHYLTRANSFERASE"/>
    <property type="match status" value="1"/>
</dbReference>
<evidence type="ECO:0000256" key="19">
    <source>
        <dbReference type="SAM" id="MobiDB-lite"/>
    </source>
</evidence>
<evidence type="ECO:0000256" key="15">
    <source>
        <dbReference type="ARBA" id="ARBA00093188"/>
    </source>
</evidence>
<dbReference type="PROSITE" id="PS00028">
    <property type="entry name" value="ZINC_FINGER_C2H2_1"/>
    <property type="match status" value="1"/>
</dbReference>
<evidence type="ECO:0000256" key="8">
    <source>
        <dbReference type="ARBA" id="ARBA00022694"/>
    </source>
</evidence>
<reference evidence="21" key="1">
    <citation type="submission" date="2025-08" db="UniProtKB">
        <authorList>
            <consortium name="Ensembl"/>
        </authorList>
    </citation>
    <scope>IDENTIFICATION</scope>
</reference>
<keyword evidence="9" id="KW-0479">Metal-binding</keyword>
<dbReference type="InterPro" id="IPR002905">
    <property type="entry name" value="Trm1"/>
</dbReference>
<dbReference type="GO" id="GO:0016423">
    <property type="term" value="F:tRNA (guanine) methyltransferase activity"/>
    <property type="evidence" value="ECO:0007669"/>
    <property type="project" value="InterPro"/>
</dbReference>
<keyword evidence="6 18" id="KW-0808">Transferase</keyword>
<keyword evidence="4 18" id="KW-0820">tRNA-binding</keyword>
<dbReference type="GO" id="GO:0002940">
    <property type="term" value="P:tRNA N2-guanine methylation"/>
    <property type="evidence" value="ECO:0007669"/>
    <property type="project" value="TreeGrafter"/>
</dbReference>
<organism evidence="21 22">
    <name type="scientific">Falco tinnunculus</name>
    <name type="common">Common kestrel</name>
    <dbReference type="NCBI Taxonomy" id="100819"/>
    <lineage>
        <taxon>Eukaryota</taxon>
        <taxon>Metazoa</taxon>
        <taxon>Chordata</taxon>
        <taxon>Craniata</taxon>
        <taxon>Vertebrata</taxon>
        <taxon>Euteleostomi</taxon>
        <taxon>Archelosauria</taxon>
        <taxon>Archosauria</taxon>
        <taxon>Dinosauria</taxon>
        <taxon>Saurischia</taxon>
        <taxon>Theropoda</taxon>
        <taxon>Coelurosauria</taxon>
        <taxon>Aves</taxon>
        <taxon>Neognathae</taxon>
        <taxon>Neoaves</taxon>
        <taxon>Telluraves</taxon>
        <taxon>Australaves</taxon>
        <taxon>Falconiformes</taxon>
        <taxon>Falconidae</taxon>
        <taxon>Falco</taxon>
    </lineage>
</organism>
<keyword evidence="7 18" id="KW-0949">S-adenosyl-L-methionine</keyword>
<feature type="compositionally biased region" description="Low complexity" evidence="19">
    <location>
        <begin position="34"/>
        <end position="46"/>
    </location>
</feature>
<feature type="compositionally biased region" description="Gly residues" evidence="19">
    <location>
        <begin position="47"/>
        <end position="59"/>
    </location>
</feature>
<dbReference type="OrthoDB" id="6349953at2759"/>
<reference evidence="21" key="2">
    <citation type="submission" date="2025-09" db="UniProtKB">
        <authorList>
            <consortium name="Ensembl"/>
        </authorList>
    </citation>
    <scope>IDENTIFICATION</scope>
</reference>
<evidence type="ECO:0000256" key="1">
    <source>
        <dbReference type="ARBA" id="ARBA00004604"/>
    </source>
</evidence>
<dbReference type="FunFam" id="3.30.56.70:FF:000001">
    <property type="entry name" value="tRNA (guanine(26)-N(2))-dimethyltransferase"/>
    <property type="match status" value="1"/>
</dbReference>
<feature type="domain" description="C2H2-type" evidence="20">
    <location>
        <begin position="348"/>
        <end position="368"/>
    </location>
</feature>